<comment type="similarity">
    <text evidence="3">Belongs to the glycosyltransferase 7 family.</text>
</comment>
<keyword evidence="10" id="KW-0325">Glycoprotein</keyword>
<dbReference type="Pfam" id="PF13733">
    <property type="entry name" value="Glyco_transf_7N"/>
    <property type="match status" value="1"/>
</dbReference>
<dbReference type="InterPro" id="IPR003859">
    <property type="entry name" value="Galactosyl_T"/>
</dbReference>
<feature type="domain" description="Galactosyltransferase N-terminal" evidence="12">
    <location>
        <begin position="5"/>
        <end position="78"/>
    </location>
</feature>
<dbReference type="GO" id="GO:0005794">
    <property type="term" value="C:Golgi apparatus"/>
    <property type="evidence" value="ECO:0007669"/>
    <property type="project" value="TreeGrafter"/>
</dbReference>
<evidence type="ECO:0000256" key="8">
    <source>
        <dbReference type="ARBA" id="ARBA00022989"/>
    </source>
</evidence>
<dbReference type="GO" id="GO:0008378">
    <property type="term" value="F:galactosyltransferase activity"/>
    <property type="evidence" value="ECO:0007669"/>
    <property type="project" value="TreeGrafter"/>
</dbReference>
<protein>
    <recommendedName>
        <fullName evidence="14">Glycosyltransferase</fullName>
    </recommendedName>
</protein>
<feature type="domain" description="Galactosyltransferase C-terminal" evidence="11">
    <location>
        <begin position="104"/>
        <end position="142"/>
    </location>
</feature>
<evidence type="ECO:0000256" key="2">
    <source>
        <dbReference type="ARBA" id="ARBA00004922"/>
    </source>
</evidence>
<keyword evidence="9" id="KW-0472">Membrane</keyword>
<dbReference type="Gene3D" id="3.90.550.10">
    <property type="entry name" value="Spore Coat Polysaccharide Biosynthesis Protein SpsA, Chain A"/>
    <property type="match status" value="1"/>
</dbReference>
<dbReference type="EMBL" id="MN739467">
    <property type="protein sequence ID" value="QHT06201.1"/>
    <property type="molecule type" value="Genomic_DNA"/>
</dbReference>
<dbReference type="PANTHER" id="PTHR19300:SF57">
    <property type="entry name" value="BETA-1,4-N-ACETYLGALACTOSAMINYLTRANSFERASE"/>
    <property type="match status" value="1"/>
</dbReference>
<evidence type="ECO:0000256" key="7">
    <source>
        <dbReference type="ARBA" id="ARBA00022968"/>
    </source>
</evidence>
<comment type="subcellular location">
    <subcellularLocation>
        <location evidence="1">Membrane</location>
        <topology evidence="1">Single-pass type II membrane protein</topology>
    </subcellularLocation>
</comment>
<dbReference type="AlphaFoldDB" id="A0A6C0CP03"/>
<evidence type="ECO:0000256" key="6">
    <source>
        <dbReference type="ARBA" id="ARBA00022692"/>
    </source>
</evidence>
<evidence type="ECO:0000256" key="5">
    <source>
        <dbReference type="ARBA" id="ARBA00022679"/>
    </source>
</evidence>
<keyword evidence="7" id="KW-0735">Signal-anchor</keyword>
<evidence type="ECO:0000313" key="13">
    <source>
        <dbReference type="EMBL" id="QHT06201.1"/>
    </source>
</evidence>
<accession>A0A6C0CP03</accession>
<dbReference type="UniPathway" id="UPA00378"/>
<dbReference type="GO" id="GO:0005975">
    <property type="term" value="P:carbohydrate metabolic process"/>
    <property type="evidence" value="ECO:0007669"/>
    <property type="project" value="InterPro"/>
</dbReference>
<evidence type="ECO:0000259" key="11">
    <source>
        <dbReference type="Pfam" id="PF02709"/>
    </source>
</evidence>
<organism evidence="13">
    <name type="scientific">viral metagenome</name>
    <dbReference type="NCBI Taxonomy" id="1070528"/>
    <lineage>
        <taxon>unclassified sequences</taxon>
        <taxon>metagenomes</taxon>
        <taxon>organismal metagenomes</taxon>
    </lineage>
</organism>
<keyword evidence="6" id="KW-0812">Transmembrane</keyword>
<dbReference type="InterPro" id="IPR029044">
    <property type="entry name" value="Nucleotide-diphossugar_trans"/>
</dbReference>
<reference evidence="13" key="1">
    <citation type="journal article" date="2020" name="Nature">
        <title>Giant virus diversity and host interactions through global metagenomics.</title>
        <authorList>
            <person name="Schulz F."/>
            <person name="Roux S."/>
            <person name="Paez-Espino D."/>
            <person name="Jungbluth S."/>
            <person name="Walsh D.A."/>
            <person name="Denef V.J."/>
            <person name="McMahon K.D."/>
            <person name="Konstantinidis K.T."/>
            <person name="Eloe-Fadrosh E.A."/>
            <person name="Kyrpides N.C."/>
            <person name="Woyke T."/>
        </authorList>
    </citation>
    <scope>NUCLEOTIDE SEQUENCE</scope>
    <source>
        <strain evidence="13">GVMAG-M-3300021425-30</strain>
    </source>
</reference>
<evidence type="ECO:0000256" key="4">
    <source>
        <dbReference type="ARBA" id="ARBA00022676"/>
    </source>
</evidence>
<dbReference type="GO" id="GO:0016020">
    <property type="term" value="C:membrane"/>
    <property type="evidence" value="ECO:0007669"/>
    <property type="project" value="UniProtKB-SubCell"/>
</dbReference>
<keyword evidence="5" id="KW-0808">Transferase</keyword>
<dbReference type="SUPFAM" id="SSF53448">
    <property type="entry name" value="Nucleotide-diphospho-sugar transferases"/>
    <property type="match status" value="1"/>
</dbReference>
<evidence type="ECO:0000259" key="12">
    <source>
        <dbReference type="Pfam" id="PF13733"/>
    </source>
</evidence>
<dbReference type="PRINTS" id="PR02050">
    <property type="entry name" value="B14GALTRFASE"/>
</dbReference>
<keyword evidence="4" id="KW-0328">Glycosyltransferase</keyword>
<keyword evidence="8" id="KW-1133">Transmembrane helix</keyword>
<evidence type="ECO:0000256" key="9">
    <source>
        <dbReference type="ARBA" id="ARBA00023136"/>
    </source>
</evidence>
<name>A0A6C0CP03_9ZZZZ</name>
<evidence type="ECO:0000256" key="10">
    <source>
        <dbReference type="ARBA" id="ARBA00023180"/>
    </source>
</evidence>
<dbReference type="InterPro" id="IPR027995">
    <property type="entry name" value="Galactosyl_T_N"/>
</dbReference>
<evidence type="ECO:0008006" key="14">
    <source>
        <dbReference type="Google" id="ProtNLM"/>
    </source>
</evidence>
<evidence type="ECO:0000256" key="1">
    <source>
        <dbReference type="ARBA" id="ARBA00004606"/>
    </source>
</evidence>
<dbReference type="Pfam" id="PF02709">
    <property type="entry name" value="Glyco_transf_7C"/>
    <property type="match status" value="1"/>
</dbReference>
<dbReference type="InterPro" id="IPR027791">
    <property type="entry name" value="Galactosyl_T_C"/>
</dbReference>
<dbReference type="PANTHER" id="PTHR19300">
    <property type="entry name" value="BETA-1,4-GALACTOSYLTRANSFERASE"/>
    <property type="match status" value="1"/>
</dbReference>
<evidence type="ECO:0000256" key="3">
    <source>
        <dbReference type="ARBA" id="ARBA00005735"/>
    </source>
</evidence>
<comment type="pathway">
    <text evidence="2">Protein modification; protein glycosylation.</text>
</comment>
<sequence length="234" mass="27534">MVENVIVIPYRNRERHLEYYINNTLPIIKENFPNTKIVVVEQSEGKLFNRGALLNVAFKEYSDKTKYFITNDVDTYPTKKCLDELYSKRIDDNHVLAIYSSRCNTLGGIIKITSNVINMINGFPNNIWGWGVEDKALQNRTEMFNIIKIPALIARDSLAREYPEYLTRFNDVADRIHSSNFKQADDFHYRIWPRISHEDKMKYITENGISNLQYTIIDRKQINEIVEIIKVDFN</sequence>
<proteinExistence type="inferred from homology"/>